<dbReference type="GeneID" id="81371467"/>
<dbReference type="AlphaFoldDB" id="A0A9X0B8R7"/>
<proteinExistence type="predicted"/>
<comment type="caution">
    <text evidence="2">The sequence shown here is derived from an EMBL/GenBank/DDBJ whole genome shotgun (WGS) entry which is preliminary data.</text>
</comment>
<dbReference type="RefSeq" id="XP_056488038.1">
    <property type="nucleotide sequence ID" value="XM_056632487.1"/>
</dbReference>
<protein>
    <submittedName>
        <fullName evidence="2">Uncharacterized protein</fullName>
    </submittedName>
</protein>
<reference evidence="2" key="2">
    <citation type="journal article" date="2023" name="IMA Fungus">
        <title>Comparative genomic study of the Penicillium genus elucidates a diverse pangenome and 15 lateral gene transfer events.</title>
        <authorList>
            <person name="Petersen C."/>
            <person name="Sorensen T."/>
            <person name="Nielsen M.R."/>
            <person name="Sondergaard T.E."/>
            <person name="Sorensen J.L."/>
            <person name="Fitzpatrick D.A."/>
            <person name="Frisvad J.C."/>
            <person name="Nielsen K.L."/>
        </authorList>
    </citation>
    <scope>NUCLEOTIDE SEQUENCE</scope>
    <source>
        <strain evidence="2">IBT 29677</strain>
    </source>
</reference>
<dbReference type="EMBL" id="JAPZBU010000008">
    <property type="protein sequence ID" value="KAJ5392360.1"/>
    <property type="molecule type" value="Genomic_DNA"/>
</dbReference>
<evidence type="ECO:0000313" key="3">
    <source>
        <dbReference type="Proteomes" id="UP001147747"/>
    </source>
</evidence>
<evidence type="ECO:0000256" key="1">
    <source>
        <dbReference type="SAM" id="MobiDB-lite"/>
    </source>
</evidence>
<organism evidence="2 3">
    <name type="scientific">Penicillium cosmopolitanum</name>
    <dbReference type="NCBI Taxonomy" id="1131564"/>
    <lineage>
        <taxon>Eukaryota</taxon>
        <taxon>Fungi</taxon>
        <taxon>Dikarya</taxon>
        <taxon>Ascomycota</taxon>
        <taxon>Pezizomycotina</taxon>
        <taxon>Eurotiomycetes</taxon>
        <taxon>Eurotiomycetidae</taxon>
        <taxon>Eurotiales</taxon>
        <taxon>Aspergillaceae</taxon>
        <taxon>Penicillium</taxon>
    </lineage>
</organism>
<dbReference type="Proteomes" id="UP001147747">
    <property type="component" value="Unassembled WGS sequence"/>
</dbReference>
<keyword evidence="3" id="KW-1185">Reference proteome</keyword>
<evidence type="ECO:0000313" key="2">
    <source>
        <dbReference type="EMBL" id="KAJ5392360.1"/>
    </source>
</evidence>
<feature type="region of interest" description="Disordered" evidence="1">
    <location>
        <begin position="1"/>
        <end position="78"/>
    </location>
</feature>
<gene>
    <name evidence="2" type="ORF">N7509_007850</name>
</gene>
<accession>A0A9X0B8R7</accession>
<feature type="compositionally biased region" description="Basic and acidic residues" evidence="1">
    <location>
        <begin position="50"/>
        <end position="64"/>
    </location>
</feature>
<reference evidence="2" key="1">
    <citation type="submission" date="2022-12" db="EMBL/GenBank/DDBJ databases">
        <authorList>
            <person name="Petersen C."/>
        </authorList>
    </citation>
    <scope>NUCLEOTIDE SEQUENCE</scope>
    <source>
        <strain evidence="2">IBT 29677</strain>
    </source>
</reference>
<name>A0A9X0B8R7_9EURO</name>
<sequence>MSQSQQNQSNQPHHEGMMERIFEHHGQHHQHGDDKKQELPAEPKPNTPQKESEKEKYLNWYHKEEEEEEEGDTYGGLM</sequence>
<feature type="compositionally biased region" description="Low complexity" evidence="1">
    <location>
        <begin position="1"/>
        <end position="11"/>
    </location>
</feature>
<feature type="compositionally biased region" description="Basic and acidic residues" evidence="1">
    <location>
        <begin position="12"/>
        <end position="41"/>
    </location>
</feature>